<sequence length="92" mass="11185">MGDMGDYFRDWDAAKKRRKGDRLSDAEAMDWPCEWKKHTEHHWSTVLNVHRLDYWPSTGKWIWCAEKYRGDAQSLARFIEKRQRARELEKQS</sequence>
<organism evidence="1 2">
    <name type="scientific">Maritalea myrionectae</name>
    <dbReference type="NCBI Taxonomy" id="454601"/>
    <lineage>
        <taxon>Bacteria</taxon>
        <taxon>Pseudomonadati</taxon>
        <taxon>Pseudomonadota</taxon>
        <taxon>Alphaproteobacteria</taxon>
        <taxon>Hyphomicrobiales</taxon>
        <taxon>Devosiaceae</taxon>
        <taxon>Maritalea</taxon>
    </lineage>
</organism>
<gene>
    <name evidence="1" type="ORF">MXMO3_01770</name>
</gene>
<protein>
    <submittedName>
        <fullName evidence="1">Uncharacterized protein</fullName>
    </submittedName>
</protein>
<dbReference type="RefSeq" id="WP_117395630.1">
    <property type="nucleotide sequence ID" value="NZ_CP021330.1"/>
</dbReference>
<dbReference type="AlphaFoldDB" id="A0A2R4MEC8"/>
<reference evidence="1 2" key="1">
    <citation type="submission" date="2017-05" db="EMBL/GenBank/DDBJ databases">
        <title>Genome Analysis of Maritalea myrionectae HL2708#5.</title>
        <authorList>
            <consortium name="Cotde Inc.-PKNU"/>
            <person name="Jang D."/>
            <person name="Oh H.-M."/>
        </authorList>
    </citation>
    <scope>NUCLEOTIDE SEQUENCE [LARGE SCALE GENOMIC DNA]</scope>
    <source>
        <strain evidence="1 2">HL2708#5</strain>
    </source>
</reference>
<evidence type="ECO:0000313" key="1">
    <source>
        <dbReference type="EMBL" id="AVX04295.1"/>
    </source>
</evidence>
<dbReference type="Proteomes" id="UP000258927">
    <property type="component" value="Chromosome"/>
</dbReference>
<name>A0A2R4MEC8_9HYPH</name>
<dbReference type="KEGG" id="mmyr:MXMO3_01770"/>
<accession>A0A2R4MEC8</accession>
<evidence type="ECO:0000313" key="2">
    <source>
        <dbReference type="Proteomes" id="UP000258927"/>
    </source>
</evidence>
<dbReference type="EMBL" id="CP021330">
    <property type="protein sequence ID" value="AVX04295.1"/>
    <property type="molecule type" value="Genomic_DNA"/>
</dbReference>
<keyword evidence="2" id="KW-1185">Reference proteome</keyword>
<proteinExistence type="predicted"/>